<accession>A0ABN2QEW5</accession>
<dbReference type="PROSITE" id="PS51257">
    <property type="entry name" value="PROKAR_LIPOPROTEIN"/>
    <property type="match status" value="1"/>
</dbReference>
<comment type="caution">
    <text evidence="2">The sequence shown here is derived from an EMBL/GenBank/DDBJ whole genome shotgun (WGS) entry which is preliminary data.</text>
</comment>
<keyword evidence="3" id="KW-1185">Reference proteome</keyword>
<name>A0ABN2QEW5_9MICO</name>
<reference evidence="2 3" key="1">
    <citation type="journal article" date="2019" name="Int. J. Syst. Evol. Microbiol.">
        <title>The Global Catalogue of Microorganisms (GCM) 10K type strain sequencing project: providing services to taxonomists for standard genome sequencing and annotation.</title>
        <authorList>
            <consortium name="The Broad Institute Genomics Platform"/>
            <consortium name="The Broad Institute Genome Sequencing Center for Infectious Disease"/>
            <person name="Wu L."/>
            <person name="Ma J."/>
        </authorList>
    </citation>
    <scope>NUCLEOTIDE SEQUENCE [LARGE SCALE GENOMIC DNA]</scope>
    <source>
        <strain evidence="2 3">JCM 14901</strain>
    </source>
</reference>
<feature type="signal peptide" evidence="1">
    <location>
        <begin position="1"/>
        <end position="21"/>
    </location>
</feature>
<proteinExistence type="predicted"/>
<sequence>MNPRLAAAAVALLLTAGAATGCSSPASTPEPTPSFSSEDEAFAAAEATYRAYVDALNHVDLSDPSTFEGVYAWTTGDANAGARESLSQMHADGWDVSGPTIVALARARQQSPTSPDLNVVALDVCLDISGVRLVDAHRDSVASADRRDLQSMLVTMTASTSSSTRFLISNVDGREGSPECVG</sequence>
<gene>
    <name evidence="2" type="ORF">GCM10009776_09400</name>
</gene>
<dbReference type="Proteomes" id="UP001499933">
    <property type="component" value="Unassembled WGS sequence"/>
</dbReference>
<feature type="chain" id="PRO_5046847700" description="Lipoprotein" evidence="1">
    <location>
        <begin position="22"/>
        <end position="182"/>
    </location>
</feature>
<evidence type="ECO:0000256" key="1">
    <source>
        <dbReference type="SAM" id="SignalP"/>
    </source>
</evidence>
<evidence type="ECO:0000313" key="2">
    <source>
        <dbReference type="EMBL" id="GAA1949516.1"/>
    </source>
</evidence>
<evidence type="ECO:0008006" key="4">
    <source>
        <dbReference type="Google" id="ProtNLM"/>
    </source>
</evidence>
<keyword evidence="1" id="KW-0732">Signal</keyword>
<evidence type="ECO:0000313" key="3">
    <source>
        <dbReference type="Proteomes" id="UP001499933"/>
    </source>
</evidence>
<dbReference type="EMBL" id="BAAAOG010000001">
    <property type="protein sequence ID" value="GAA1949516.1"/>
    <property type="molecule type" value="Genomic_DNA"/>
</dbReference>
<organism evidence="2 3">
    <name type="scientific">Microbacterium deminutum</name>
    <dbReference type="NCBI Taxonomy" id="344164"/>
    <lineage>
        <taxon>Bacteria</taxon>
        <taxon>Bacillati</taxon>
        <taxon>Actinomycetota</taxon>
        <taxon>Actinomycetes</taxon>
        <taxon>Micrococcales</taxon>
        <taxon>Microbacteriaceae</taxon>
        <taxon>Microbacterium</taxon>
    </lineage>
</organism>
<protein>
    <recommendedName>
        <fullName evidence="4">Lipoprotein</fullName>
    </recommendedName>
</protein>
<dbReference type="RefSeq" id="WP_344091684.1">
    <property type="nucleotide sequence ID" value="NZ_BAAAOG010000001.1"/>
</dbReference>